<dbReference type="Proteomes" id="UP000029964">
    <property type="component" value="Unassembled WGS sequence"/>
</dbReference>
<comment type="caution">
    <text evidence="2">The sequence shown here is derived from an EMBL/GenBank/DDBJ whole genome shotgun (WGS) entry which is preliminary data.</text>
</comment>
<dbReference type="EMBL" id="JPKY01000022">
    <property type="protein sequence ID" value="KFH46204.1"/>
    <property type="molecule type" value="Genomic_DNA"/>
</dbReference>
<gene>
    <name evidence="2" type="ORF">ACRE_030240</name>
</gene>
<feature type="compositionally biased region" description="Low complexity" evidence="1">
    <location>
        <begin position="318"/>
        <end position="331"/>
    </location>
</feature>
<feature type="compositionally biased region" description="Polar residues" evidence="1">
    <location>
        <begin position="338"/>
        <end position="351"/>
    </location>
</feature>
<name>A0A086TA22_HAPC1</name>
<evidence type="ECO:0000313" key="2">
    <source>
        <dbReference type="EMBL" id="KFH46204.1"/>
    </source>
</evidence>
<feature type="region of interest" description="Disordered" evidence="1">
    <location>
        <begin position="144"/>
        <end position="174"/>
    </location>
</feature>
<feature type="compositionally biased region" description="Basic and acidic residues" evidence="1">
    <location>
        <begin position="15"/>
        <end position="33"/>
    </location>
</feature>
<feature type="region of interest" description="Disordered" evidence="1">
    <location>
        <begin position="1"/>
        <end position="49"/>
    </location>
</feature>
<keyword evidence="3" id="KW-1185">Reference proteome</keyword>
<evidence type="ECO:0000313" key="3">
    <source>
        <dbReference type="Proteomes" id="UP000029964"/>
    </source>
</evidence>
<organism evidence="2 3">
    <name type="scientific">Hapsidospora chrysogenum (strain ATCC 11550 / CBS 779.69 / DSM 880 / IAM 14645 / JCM 23072 / IMI 49137)</name>
    <name type="common">Acremonium chrysogenum</name>
    <dbReference type="NCBI Taxonomy" id="857340"/>
    <lineage>
        <taxon>Eukaryota</taxon>
        <taxon>Fungi</taxon>
        <taxon>Dikarya</taxon>
        <taxon>Ascomycota</taxon>
        <taxon>Pezizomycotina</taxon>
        <taxon>Sordariomycetes</taxon>
        <taxon>Hypocreomycetidae</taxon>
        <taxon>Hypocreales</taxon>
        <taxon>Bionectriaceae</taxon>
        <taxon>Hapsidospora</taxon>
    </lineage>
</organism>
<accession>A0A086TA22</accession>
<reference evidence="3" key="1">
    <citation type="journal article" date="2014" name="Genome Announc.">
        <title>Genome sequence and annotation of Acremonium chrysogenum, producer of the beta-lactam antibiotic cephalosporin C.</title>
        <authorList>
            <person name="Terfehr D."/>
            <person name="Dahlmann T.A."/>
            <person name="Specht T."/>
            <person name="Zadra I."/>
            <person name="Kuernsteiner H."/>
            <person name="Kueck U."/>
        </authorList>
    </citation>
    <scope>NUCLEOTIDE SEQUENCE [LARGE SCALE GENOMIC DNA]</scope>
    <source>
        <strain evidence="3">ATCC 11550 / CBS 779.69 / DSM 880 / IAM 14645 / JCM 23072 / IMI 49137</strain>
    </source>
</reference>
<sequence length="548" mass="59887">MADLDTELAQYAMDDLGRKRQDDLPLDERETRGPRYAPTGRNGTDHIPKRVKQALQKGWGNPIRDEESEQMEGLGMADCPWRTARHHGPQQTRRVDPLHAQNAFMRTSPSIAAKENVSMVDNTISIISANPQQQPAINHHRRSNTATNSISQAKTSATEVTPNQATRRQSVSCSPGASKDISKCDIVSNPLKEGEVPTTWTVYWGSCMVFPNTQPNNAFVAEFKMEIRFPDDSKDLEGSIYFKADGLPPRVHALDKLNHPSLVGDICVVSTLGPAPDASYHLQLKSREKTKLFADCLQGLQQSMALHNKQKRSLNGHSKAPSPAPSSVSAKQPRNETDGGNASQNKEGTSSDSKKDTGLSIAHKDGHSELLIDISDGQELGLQQNSETDIQSATEELINLVDKIAGALAVGGTVPSFFYTVSTTVERILSENYPNLKGTERAKITGHLRNILTAIIGAKQGARLGNCATTSIPLSMREFQRPITYSPNALKKLRGHGSVRKGAAWSYAGESGADTKTDAELEAYIWFIKRPPVQRRQTKGLAASMYAS</sequence>
<protein>
    <submittedName>
        <fullName evidence="2">Uncharacterized protein</fullName>
    </submittedName>
</protein>
<dbReference type="AlphaFoldDB" id="A0A086TA22"/>
<dbReference type="HOGENOM" id="CLU_496918_0_0_1"/>
<evidence type="ECO:0000256" key="1">
    <source>
        <dbReference type="SAM" id="MobiDB-lite"/>
    </source>
</evidence>
<proteinExistence type="predicted"/>
<dbReference type="OrthoDB" id="5143322at2759"/>
<feature type="region of interest" description="Disordered" evidence="1">
    <location>
        <begin position="310"/>
        <end position="360"/>
    </location>
</feature>